<dbReference type="Proteomes" id="UP001363035">
    <property type="component" value="Unassembled WGS sequence"/>
</dbReference>
<keyword evidence="5" id="KW-0175">Coiled coil</keyword>
<dbReference type="PROSITE" id="PS52016">
    <property type="entry name" value="TONB_DEPENDENT_REC_3"/>
    <property type="match status" value="1"/>
</dbReference>
<dbReference type="InterPro" id="IPR023996">
    <property type="entry name" value="TonB-dep_OMP_SusC/RagA"/>
</dbReference>
<dbReference type="SMART" id="SM00965">
    <property type="entry name" value="STN"/>
    <property type="match status" value="1"/>
</dbReference>
<evidence type="ECO:0000256" key="2">
    <source>
        <dbReference type="ARBA" id="ARBA00023136"/>
    </source>
</evidence>
<dbReference type="InterPro" id="IPR008969">
    <property type="entry name" value="CarboxyPept-like_regulatory"/>
</dbReference>
<evidence type="ECO:0000256" key="4">
    <source>
        <dbReference type="PROSITE-ProRule" id="PRU01360"/>
    </source>
</evidence>
<dbReference type="InterPro" id="IPR012910">
    <property type="entry name" value="Plug_dom"/>
</dbReference>
<keyword evidence="2 4" id="KW-0472">Membrane</keyword>
<dbReference type="Gene3D" id="2.60.40.1120">
    <property type="entry name" value="Carboxypeptidase-like, regulatory domain"/>
    <property type="match status" value="1"/>
</dbReference>
<keyword evidence="3 4" id="KW-0998">Cell outer membrane</keyword>
<feature type="coiled-coil region" evidence="5">
    <location>
        <begin position="887"/>
        <end position="914"/>
    </location>
</feature>
<dbReference type="Pfam" id="PF13620">
    <property type="entry name" value="CarboxypepD_reg"/>
    <property type="match status" value="1"/>
</dbReference>
<keyword evidence="4" id="KW-1134">Transmembrane beta strand</keyword>
<comment type="subcellular location">
    <subcellularLocation>
        <location evidence="4">Cell outer membrane</location>
        <topology evidence="4">Multi-pass membrane protein</topology>
    </subcellularLocation>
</comment>
<dbReference type="InterPro" id="IPR037066">
    <property type="entry name" value="Plug_dom_sf"/>
</dbReference>
<dbReference type="InterPro" id="IPR039426">
    <property type="entry name" value="TonB-dep_rcpt-like"/>
</dbReference>
<protein>
    <submittedName>
        <fullName evidence="7">SusC/RagA family TonB-linked outer membrane protein</fullName>
    </submittedName>
</protein>
<dbReference type="InterPro" id="IPR011662">
    <property type="entry name" value="Secretin/TonB_short_N"/>
</dbReference>
<evidence type="ECO:0000256" key="5">
    <source>
        <dbReference type="SAM" id="Coils"/>
    </source>
</evidence>
<evidence type="ECO:0000259" key="6">
    <source>
        <dbReference type="SMART" id="SM00965"/>
    </source>
</evidence>
<comment type="caution">
    <text evidence="7">The sequence shown here is derived from an EMBL/GenBank/DDBJ whole genome shotgun (WGS) entry which is preliminary data.</text>
</comment>
<evidence type="ECO:0000256" key="3">
    <source>
        <dbReference type="ARBA" id="ARBA00023237"/>
    </source>
</evidence>
<organism evidence="7 8">
    <name type="scientific">Sphingobacterium tenebrionis</name>
    <dbReference type="NCBI Taxonomy" id="3111775"/>
    <lineage>
        <taxon>Bacteria</taxon>
        <taxon>Pseudomonadati</taxon>
        <taxon>Bacteroidota</taxon>
        <taxon>Sphingobacteriia</taxon>
        <taxon>Sphingobacteriales</taxon>
        <taxon>Sphingobacteriaceae</taxon>
        <taxon>Sphingobacterium</taxon>
    </lineage>
</organism>
<dbReference type="Pfam" id="PF07715">
    <property type="entry name" value="Plug"/>
    <property type="match status" value="1"/>
</dbReference>
<dbReference type="Pfam" id="PF07660">
    <property type="entry name" value="STN"/>
    <property type="match status" value="1"/>
</dbReference>
<evidence type="ECO:0000313" key="8">
    <source>
        <dbReference type="Proteomes" id="UP001363035"/>
    </source>
</evidence>
<dbReference type="NCBIfam" id="TIGR04056">
    <property type="entry name" value="OMP_RagA_SusC"/>
    <property type="match status" value="1"/>
</dbReference>
<feature type="domain" description="Secretin/TonB short N-terminal" evidence="6">
    <location>
        <begin position="70"/>
        <end position="121"/>
    </location>
</feature>
<name>A0ABU8I482_9SPHI</name>
<comment type="similarity">
    <text evidence="4">Belongs to the TonB-dependent receptor family.</text>
</comment>
<dbReference type="RefSeq" id="WP_336557372.1">
    <property type="nucleotide sequence ID" value="NZ_JAYLLN010000007.1"/>
</dbReference>
<evidence type="ECO:0000256" key="1">
    <source>
        <dbReference type="ARBA" id="ARBA00022448"/>
    </source>
</evidence>
<dbReference type="Gene3D" id="2.170.130.10">
    <property type="entry name" value="TonB-dependent receptor, plug domain"/>
    <property type="match status" value="1"/>
</dbReference>
<accession>A0ABU8I482</accession>
<dbReference type="SUPFAM" id="SSF56935">
    <property type="entry name" value="Porins"/>
    <property type="match status" value="1"/>
</dbReference>
<keyword evidence="4" id="KW-0812">Transmembrane</keyword>
<dbReference type="EMBL" id="JAYLLN010000007">
    <property type="protein sequence ID" value="MEI5984261.1"/>
    <property type="molecule type" value="Genomic_DNA"/>
</dbReference>
<evidence type="ECO:0000313" key="7">
    <source>
        <dbReference type="EMBL" id="MEI5984261.1"/>
    </source>
</evidence>
<proteinExistence type="inferred from homology"/>
<keyword evidence="1 4" id="KW-0813">Transport</keyword>
<keyword evidence="8" id="KW-1185">Reference proteome</keyword>
<sequence length="1136" mass="128008">MDLKTFLRLKRGKQDNNLPNQWRNIPKYCVLLSLLATAELSFASVQQIRINKKNAKIEEVLIELRKQSNIDFFYNKGDLSKENPLNLNLNNVSLETALSKLLENTGLTYAIKDGIVVLSPKESKQQNITGRVVNQQGEGIANVSITAINRTTKSTSIGAQTKADGSFLIPVSNLQDTLTFSSVGYESRTIALNGRKTLEVVLKQKVQELEDVIVTGIYERKAESFTGSSMTIKKEDIKRMGSTNVFQSLKNISPSMFLDNFDMGSNPNTLPDLQIRGNGSLPITEDLTSGLKGNYLKSPSQPLFILDGFEASVERIFDLDINRIESVTILKDAASKAIYGSKAANGVIIIETTKMVGSKPIINYNMSVNVELPDLTSYNLTNSREKLQAEVIDGMYSPNSTYNEADYYIQMQKLYNTRKKLVEEGLDTYWLAKPLQNGVGNRHSLSAELGSEDLRVLTDFTFNNVSGAMIGSGRKNIGGNISASYRLNKFLFRNVASFTSNKSNESPYGDFSEYVKMNPYWRAVNEDGTIPFYAEVFNSSNITNPLYNSQLNIKNTDSYLNFTNNLYLEWMPIEGLRSTARIGIDTKTSDADEFYPGKHTKFVLYTDEVTINRKGSYQVNNGKSTYLSGDLNINYSKQVEKNYFFGNLGYNVSEKKFAERVYFAEGFPSDRLQDIIFARNYAIDTRPSGLDGITRDMGFLAAFSYMWDNRFISDFTYRANASSQFGADRRWASFWSVGLGWNLHNEQWLKSLGYVDLFRIRGSAGQTGNQNFNSNASIATYKYALEAYYNGFPGSELFNMVNPGLQWESSKDYNAGLDLKVGPVGIRADYYVRYTENLLADITLPSSTGFELVKDNLGKIKNNGLEIYANYTAWQRDRNFLSLQFGIETNENKIVELSNSMKAYNDRMDALAADRGNNVPIKKYQDGMAMDAIWAVPSLGIDPATGNEIYIRKDGNTTYSWNASDMIVAGIARPKYQGTFGIQGEFKGVGLSVTARYLGGGQLYNQTLVDRVENVDMMYNVDRRVLTGRWLEPGQNALYKRLGEYSIPLENGSFTPAQEMTRATTRFVQDRKELDIASINLYYDFYQHAWLNKLKLQRLRASFNMNDVVKFSSIEIERGLTYPFSRTVSFSLNATF</sequence>
<gene>
    <name evidence="7" type="ORF">VJ786_05025</name>
</gene>
<dbReference type="Gene3D" id="3.55.50.30">
    <property type="match status" value="1"/>
</dbReference>
<dbReference type="InterPro" id="IPR023997">
    <property type="entry name" value="TonB-dep_OMP_SusC/RagA_CS"/>
</dbReference>
<reference evidence="7 8" key="1">
    <citation type="submission" date="2024-01" db="EMBL/GenBank/DDBJ databases">
        <title>Sphingobacterium tenebrionis sp. nov., a novel endophyte isolated from tenebrio molitor intestines.</title>
        <authorList>
            <person name="Zhang C."/>
        </authorList>
    </citation>
    <scope>NUCLEOTIDE SEQUENCE [LARGE SCALE GENOMIC DNA]</scope>
    <source>
        <strain evidence="7 8">PU5-4</strain>
    </source>
</reference>
<dbReference type="NCBIfam" id="TIGR04057">
    <property type="entry name" value="SusC_RagA_signa"/>
    <property type="match status" value="1"/>
</dbReference>
<dbReference type="SUPFAM" id="SSF49464">
    <property type="entry name" value="Carboxypeptidase regulatory domain-like"/>
    <property type="match status" value="1"/>
</dbReference>